<dbReference type="Pfam" id="PF00057">
    <property type="entry name" value="Ldl_recept_a"/>
    <property type="match status" value="10"/>
</dbReference>
<feature type="disulfide bond" evidence="13">
    <location>
        <begin position="1073"/>
        <end position="1088"/>
    </location>
</feature>
<keyword evidence="3" id="KW-0245">EGF-like domain</keyword>
<feature type="disulfide bond" evidence="13">
    <location>
        <begin position="49"/>
        <end position="64"/>
    </location>
</feature>
<dbReference type="Proteomes" id="UP001461498">
    <property type="component" value="Unassembled WGS sequence"/>
</dbReference>
<evidence type="ECO:0000256" key="14">
    <source>
        <dbReference type="PROSITE-ProRule" id="PRU00461"/>
    </source>
</evidence>
<feature type="disulfide bond" evidence="13">
    <location>
        <begin position="131"/>
        <end position="146"/>
    </location>
</feature>
<dbReference type="PROSITE" id="PS00010">
    <property type="entry name" value="ASX_HYDROXYL"/>
    <property type="match status" value="1"/>
</dbReference>
<dbReference type="FunFam" id="2.120.10.30:FF:000241">
    <property type="entry name" value="Low-density lipoprotein receptor-related protein 6"/>
    <property type="match status" value="1"/>
</dbReference>
<dbReference type="SUPFAM" id="SSF57184">
    <property type="entry name" value="Growth factor receptor domain"/>
    <property type="match status" value="1"/>
</dbReference>
<dbReference type="GO" id="GO:0006897">
    <property type="term" value="P:endocytosis"/>
    <property type="evidence" value="ECO:0007669"/>
    <property type="project" value="UniProtKB-KW"/>
</dbReference>
<evidence type="ECO:0000256" key="2">
    <source>
        <dbReference type="ARBA" id="ARBA00022475"/>
    </source>
</evidence>
<dbReference type="Gene3D" id="2.10.25.10">
    <property type="entry name" value="Laminin"/>
    <property type="match status" value="3"/>
</dbReference>
<feature type="disulfide bond" evidence="13">
    <location>
        <begin position="917"/>
        <end position="932"/>
    </location>
</feature>
<evidence type="ECO:0000256" key="1">
    <source>
        <dbReference type="ARBA" id="ARBA00004251"/>
    </source>
</evidence>
<keyword evidence="10 13" id="KW-1015">Disulfide bond</keyword>
<dbReference type="FunFam" id="2.10.25.10:FF:000009">
    <property type="entry name" value="Low-density lipoprotein receptor isoform 1"/>
    <property type="match status" value="2"/>
</dbReference>
<dbReference type="InterPro" id="IPR009030">
    <property type="entry name" value="Growth_fac_rcpt_cys_sf"/>
</dbReference>
<feature type="disulfide bond" evidence="13">
    <location>
        <begin position="1127"/>
        <end position="1142"/>
    </location>
</feature>
<gene>
    <name evidence="18" type="ORF">O3M35_004534</name>
</gene>
<protein>
    <recommendedName>
        <fullName evidence="17">EGF-like domain-containing protein</fullName>
    </recommendedName>
</protein>
<dbReference type="SUPFAM" id="SSF63825">
    <property type="entry name" value="YWTD domain"/>
    <property type="match status" value="3"/>
</dbReference>
<keyword evidence="9 15" id="KW-0472">Membrane</keyword>
<feature type="repeat" description="LDL-receptor class B" evidence="14">
    <location>
        <begin position="403"/>
        <end position="446"/>
    </location>
</feature>
<dbReference type="InterPro" id="IPR023415">
    <property type="entry name" value="LDLR_class-A_CS"/>
</dbReference>
<dbReference type="FunFam" id="4.10.400.10:FF:000034">
    <property type="entry name" value="Low-density lipoprotein receptor-related protein 2"/>
    <property type="match status" value="1"/>
</dbReference>
<dbReference type="InterPro" id="IPR000742">
    <property type="entry name" value="EGF"/>
</dbReference>
<dbReference type="InterPro" id="IPR011042">
    <property type="entry name" value="6-blade_b-propeller_TolB-like"/>
</dbReference>
<dbReference type="InterPro" id="IPR002172">
    <property type="entry name" value="LDrepeatLR_classA_rpt"/>
</dbReference>
<evidence type="ECO:0000256" key="4">
    <source>
        <dbReference type="ARBA" id="ARBA00022583"/>
    </source>
</evidence>
<keyword evidence="7" id="KW-0677">Repeat</keyword>
<dbReference type="CDD" id="cd00112">
    <property type="entry name" value="LDLa"/>
    <property type="match status" value="10"/>
</dbReference>
<evidence type="ECO:0000256" key="7">
    <source>
        <dbReference type="ARBA" id="ARBA00022737"/>
    </source>
</evidence>
<dbReference type="EMBL" id="JAPXFL010000015">
    <property type="protein sequence ID" value="KAK9497166.1"/>
    <property type="molecule type" value="Genomic_DNA"/>
</dbReference>
<dbReference type="InterPro" id="IPR049883">
    <property type="entry name" value="NOTCH1_EGF-like"/>
</dbReference>
<feature type="transmembrane region" description="Helical" evidence="15">
    <location>
        <begin position="1654"/>
        <end position="1674"/>
    </location>
</feature>
<dbReference type="CDD" id="cd00054">
    <property type="entry name" value="EGF_CA"/>
    <property type="match status" value="2"/>
</dbReference>
<reference evidence="18 19" key="1">
    <citation type="submission" date="2022-12" db="EMBL/GenBank/DDBJ databases">
        <title>Chromosome-level genome assembly of true bugs.</title>
        <authorList>
            <person name="Ma L."/>
            <person name="Li H."/>
        </authorList>
    </citation>
    <scope>NUCLEOTIDE SEQUENCE [LARGE SCALE GENOMIC DNA]</scope>
    <source>
        <strain evidence="18">Lab_2022b</strain>
    </source>
</reference>
<feature type="disulfide bond" evidence="13">
    <location>
        <begin position="1061"/>
        <end position="1079"/>
    </location>
</feature>
<dbReference type="PROSITE" id="PS01209">
    <property type="entry name" value="LDLRA_1"/>
    <property type="match status" value="8"/>
</dbReference>
<dbReference type="SMART" id="SM00192">
    <property type="entry name" value="LDLa"/>
    <property type="match status" value="11"/>
</dbReference>
<feature type="disulfide bond" evidence="13">
    <location>
        <begin position="1054"/>
        <end position="1066"/>
    </location>
</feature>
<dbReference type="PROSITE" id="PS51120">
    <property type="entry name" value="LDLRB"/>
    <property type="match status" value="2"/>
</dbReference>
<keyword evidence="2" id="KW-1003">Cell membrane</keyword>
<feature type="chain" id="PRO_5043766098" description="EGF-like domain-containing protein" evidence="16">
    <location>
        <begin position="22"/>
        <end position="1731"/>
    </location>
</feature>
<dbReference type="SMART" id="SM00181">
    <property type="entry name" value="EGF"/>
    <property type="match status" value="9"/>
</dbReference>
<accession>A0AAW1CES8</accession>
<dbReference type="Pfam" id="PF12662">
    <property type="entry name" value="cEGF"/>
    <property type="match status" value="1"/>
</dbReference>
<keyword evidence="4" id="KW-0254">Endocytosis</keyword>
<dbReference type="GO" id="GO:0005886">
    <property type="term" value="C:plasma membrane"/>
    <property type="evidence" value="ECO:0007669"/>
    <property type="project" value="UniProtKB-SubCell"/>
</dbReference>
<dbReference type="InterPro" id="IPR051221">
    <property type="entry name" value="LDLR-related"/>
</dbReference>
<dbReference type="Pfam" id="PF07645">
    <property type="entry name" value="EGF_CA"/>
    <property type="match status" value="1"/>
</dbReference>
<keyword evidence="6 16" id="KW-0732">Signal</keyword>
<dbReference type="InterPro" id="IPR026823">
    <property type="entry name" value="cEGF"/>
</dbReference>
<comment type="caution">
    <text evidence="13">Lacks conserved residue(s) required for the propagation of feature annotation.</text>
</comment>
<feature type="disulfide bond" evidence="13">
    <location>
        <begin position="980"/>
        <end position="998"/>
    </location>
</feature>
<feature type="disulfide bond" evidence="13">
    <location>
        <begin position="992"/>
        <end position="1007"/>
    </location>
</feature>
<dbReference type="SMART" id="SM00179">
    <property type="entry name" value="EGF_CA"/>
    <property type="match status" value="3"/>
</dbReference>
<keyword evidence="5 15" id="KW-0812">Transmembrane</keyword>
<evidence type="ECO:0000256" key="3">
    <source>
        <dbReference type="ARBA" id="ARBA00022536"/>
    </source>
</evidence>
<dbReference type="Pfam" id="PF00058">
    <property type="entry name" value="Ldl_recept_b"/>
    <property type="match status" value="1"/>
</dbReference>
<dbReference type="InterPro" id="IPR000033">
    <property type="entry name" value="LDLR_classB_rpt"/>
</dbReference>
<feature type="disulfide bond" evidence="13">
    <location>
        <begin position="1020"/>
        <end position="1038"/>
    </location>
</feature>
<feature type="disulfide bond" evidence="13">
    <location>
        <begin position="898"/>
        <end position="910"/>
    </location>
</feature>
<dbReference type="PRINTS" id="PR00261">
    <property type="entry name" value="LDLRECEPTOR"/>
</dbReference>
<dbReference type="GO" id="GO:0043235">
    <property type="term" value="C:receptor complex"/>
    <property type="evidence" value="ECO:0007669"/>
    <property type="project" value="TreeGrafter"/>
</dbReference>
<dbReference type="InterPro" id="IPR018097">
    <property type="entry name" value="EGF_Ca-bd_CS"/>
</dbReference>
<evidence type="ECO:0000256" key="12">
    <source>
        <dbReference type="ARBA" id="ARBA00023180"/>
    </source>
</evidence>
<evidence type="ECO:0000313" key="18">
    <source>
        <dbReference type="EMBL" id="KAK9497166.1"/>
    </source>
</evidence>
<evidence type="ECO:0000256" key="10">
    <source>
        <dbReference type="ARBA" id="ARBA00023157"/>
    </source>
</evidence>
<evidence type="ECO:0000256" key="6">
    <source>
        <dbReference type="ARBA" id="ARBA00022729"/>
    </source>
</evidence>
<evidence type="ECO:0000256" key="13">
    <source>
        <dbReference type="PROSITE-ProRule" id="PRU00124"/>
    </source>
</evidence>
<feature type="disulfide bond" evidence="13">
    <location>
        <begin position="1165"/>
        <end position="1180"/>
    </location>
</feature>
<evidence type="ECO:0000256" key="11">
    <source>
        <dbReference type="ARBA" id="ARBA00023170"/>
    </source>
</evidence>
<dbReference type="GO" id="GO:0005509">
    <property type="term" value="F:calcium ion binding"/>
    <property type="evidence" value="ECO:0007669"/>
    <property type="project" value="InterPro"/>
</dbReference>
<dbReference type="PANTHER" id="PTHR22722:SF14">
    <property type="entry name" value="MEGALIN, ISOFORM A"/>
    <property type="match status" value="1"/>
</dbReference>
<evidence type="ECO:0000256" key="5">
    <source>
        <dbReference type="ARBA" id="ARBA00022692"/>
    </source>
</evidence>
<dbReference type="SUPFAM" id="SSF57196">
    <property type="entry name" value="EGF/Laminin"/>
    <property type="match status" value="2"/>
</dbReference>
<dbReference type="PANTHER" id="PTHR22722">
    <property type="entry name" value="LOW-DENSITY LIPOPROTEIN RECEPTOR-RELATED PROTEIN 2-RELATED"/>
    <property type="match status" value="1"/>
</dbReference>
<proteinExistence type="predicted"/>
<dbReference type="PROSITE" id="PS01187">
    <property type="entry name" value="EGF_CA"/>
    <property type="match status" value="2"/>
</dbReference>
<feature type="disulfide bond" evidence="13">
    <location>
        <begin position="80"/>
        <end position="98"/>
    </location>
</feature>
<sequence>MPRFIMIRFLYGLSTILLGSGLLEDYESCPDRYFSCGDKSRCLSYNFVCDGENDCKDFSDEKACHMLTTIKPENCTGFQCLDGLCIPHSWACNGEYDCLDGSDEHLGCTTDNHCDGFHCNNGPCVPSEWKCDGKNDCQDGSDEINCPILEIGEECTLNNRKFLCKDGINCIPINSVCNRHADCPDGSDEGGQCFFANCTDQQNNRCQQDCMQLPTGHQCICYKGYKNINGNCTDINECELFGACDQKCENTIGSYNCSCIEGYDFEDNVCKAKGADVMLLFSTSSEVRIYFTKSRQYFTVVNNKNEHIVGVGYDGKHIYWTTIADGYESLMRADILATEIDKLFTSGLGGAEDIAVDHVTSNIYFTDSVFKHIAVCDQYGHMCVALYKKCDRPRAIVLHQSKGIMMWTDWGKSAAIMQSGMDGSDVKYLITKDIVWPNGLALDQITERLYWADANLQTIETVKLDGTDRRKIISSTIMPFGLDVFEDKIYWSDWLKKGIMACNKFTGKNCEQVIKSSSENILGIHVYHPNILNEIYNPCLISSCSHLCLLSPKLDGSGADYQCKCPESMELSSNKHSCIQQVKLNELFVGGERNILRIEPSTFGKIRVTNIEENLVGKLGDITYDHVSERIIFSDLERHTLMAFDVKRNKAEVILSNRIGRIIGLEFDGIANNLFWADEEMRTIEVMNLNNNIRLTLIRDFANDIPLDIALNTEDGIMYIAVHQNGKSCIDRVSIDGSLESRIHMLPGLVTGTRVSLIYQTNLHRLFFTDSSGKIASTDKDGHDYHILKELHKLAPINLAFVGPQVFWTVYGSSKIYFDNTDQELHYKFLDLNEYKLGGELKLAAHRTTMVNVSHECHWNNGNCSAICLPKGSSKKCICENNARIAEDGKTCQKIKQCEWNQYKCSNDECIPYSLRCDSKPNCPQGEDELDCDHVKHCPSGTYKCADKCIGINEKCESSECHGDAEHCQHNACTDSEFKCTSGQCIPKQLKCDSQFDCQDRSDEINCTRNYCNADREFKCKSGQCIPIDWECDSQIDCNDGSDEHSECEVILSCNDRQLSCNNGHCIDKSLACNGDDDCEDGSDELNCPTVGTNRAEDVTSTQYLTCDTTQFLCSSSALCLPIQIRCNGTSECPKGEDEVACEGICPIEQFKCPSNLCIPKQWVCDGLADCPDGYDELNCHPLNATETVVECKGYECKDGSSCVLWSKLCDGKDDCKDGSDEGGLCGRSCETAGCHDKCMETPLGHRCSCSQGFQLAGDGRTCLDINECLFHFSCSQYCHNSAGSYRCSCHPAYLLRSDRIRCKAKGPTMEYLYATKNEIRRKLQTLREVWTVHKIEDKLIDLGISGLDVDMVNRIVYWTREMPGTLMKVSIDESETQVINDLNIPTKLSYDWITDQIYLIQQYRIISVCSFKVKTCVTLYTAKPDVSIRSIAIDAKSRIMIWSETKSMMFRSSVTVLKAADMSGGMIKEIVKQDIADVSDLAVDSIHQAVYWSDREKRTIERCSYNGSLREEIYSIKHIPLDIALFEEYVYWINSVDGRGENAQRDYISRCALYGTQYKRCDNIRLLPSKSEYSLTRLRLLHPALQSTINTEHMNKCLNTECEHLCVLGSKGPLCICSDGQIQKSGEKCKIEKQELNIEDGSEERSDRSGTTIGWWFLCLIILVSALLGYIYFNTTFCQSANTIPPVHFQNSSDDGISGPEILASQTVIITDQIISPGMHEYENPLKDCN</sequence>
<evidence type="ECO:0000259" key="17">
    <source>
        <dbReference type="PROSITE" id="PS01186"/>
    </source>
</evidence>
<dbReference type="InterPro" id="IPR036055">
    <property type="entry name" value="LDL_receptor-like_sf"/>
</dbReference>
<name>A0AAW1CES8_9HEMI</name>
<feature type="disulfide bond" evidence="13">
    <location>
        <begin position="1153"/>
        <end position="1171"/>
    </location>
</feature>
<evidence type="ECO:0000256" key="16">
    <source>
        <dbReference type="SAM" id="SignalP"/>
    </source>
</evidence>
<dbReference type="InterPro" id="IPR001881">
    <property type="entry name" value="EGF-like_Ca-bd_dom"/>
</dbReference>
<feature type="disulfide bond" evidence="13">
    <location>
        <begin position="119"/>
        <end position="137"/>
    </location>
</feature>
<evidence type="ECO:0000256" key="9">
    <source>
        <dbReference type="ARBA" id="ARBA00023136"/>
    </source>
</evidence>
<feature type="repeat" description="LDL-receptor class B" evidence="14">
    <location>
        <begin position="447"/>
        <end position="488"/>
    </location>
</feature>
<feature type="disulfide bond" evidence="13">
    <location>
        <begin position="905"/>
        <end position="923"/>
    </location>
</feature>
<comment type="caution">
    <text evidence="18">The sequence shown here is derived from an EMBL/GenBank/DDBJ whole genome shotgun (WGS) entry which is preliminary data.</text>
</comment>
<dbReference type="SUPFAM" id="SSF57424">
    <property type="entry name" value="LDL receptor-like module"/>
    <property type="match status" value="10"/>
</dbReference>
<feature type="disulfide bond" evidence="13">
    <location>
        <begin position="973"/>
        <end position="985"/>
    </location>
</feature>
<keyword evidence="12" id="KW-0325">Glycoprotein</keyword>
<dbReference type="PROSITE" id="PS01186">
    <property type="entry name" value="EGF_2"/>
    <property type="match status" value="1"/>
</dbReference>
<dbReference type="Gene3D" id="4.10.400.10">
    <property type="entry name" value="Low-density Lipoprotein Receptor"/>
    <property type="match status" value="11"/>
</dbReference>
<comment type="subcellular location">
    <subcellularLocation>
        <location evidence="1">Cell membrane</location>
        <topology evidence="1">Single-pass type I membrane protein</topology>
    </subcellularLocation>
</comment>
<dbReference type="PROSITE" id="PS50068">
    <property type="entry name" value="LDLRA_2"/>
    <property type="match status" value="11"/>
</dbReference>
<organism evidence="18 19">
    <name type="scientific">Rhynocoris fuscipes</name>
    <dbReference type="NCBI Taxonomy" id="488301"/>
    <lineage>
        <taxon>Eukaryota</taxon>
        <taxon>Metazoa</taxon>
        <taxon>Ecdysozoa</taxon>
        <taxon>Arthropoda</taxon>
        <taxon>Hexapoda</taxon>
        <taxon>Insecta</taxon>
        <taxon>Pterygota</taxon>
        <taxon>Neoptera</taxon>
        <taxon>Paraneoptera</taxon>
        <taxon>Hemiptera</taxon>
        <taxon>Heteroptera</taxon>
        <taxon>Panheteroptera</taxon>
        <taxon>Cimicomorpha</taxon>
        <taxon>Reduviidae</taxon>
        <taxon>Harpactorinae</taxon>
        <taxon>Harpactorini</taxon>
        <taxon>Rhynocoris</taxon>
    </lineage>
</organism>
<feature type="disulfide bond" evidence="13">
    <location>
        <begin position="1146"/>
        <end position="1158"/>
    </location>
</feature>
<keyword evidence="19" id="KW-1185">Reference proteome</keyword>
<dbReference type="Gene3D" id="2.120.10.30">
    <property type="entry name" value="TolB, C-terminal domain"/>
    <property type="match status" value="3"/>
</dbReference>
<dbReference type="InterPro" id="IPR000152">
    <property type="entry name" value="EGF-type_Asp/Asn_hydroxyl_site"/>
</dbReference>
<keyword evidence="11" id="KW-0675">Receptor</keyword>
<evidence type="ECO:0000313" key="19">
    <source>
        <dbReference type="Proteomes" id="UP001461498"/>
    </source>
</evidence>
<evidence type="ECO:0000256" key="8">
    <source>
        <dbReference type="ARBA" id="ARBA00022989"/>
    </source>
</evidence>
<feature type="domain" description="EGF-like" evidence="17">
    <location>
        <begin position="257"/>
        <end position="270"/>
    </location>
</feature>
<keyword evidence="8 15" id="KW-1133">Transmembrane helix</keyword>
<evidence type="ECO:0000256" key="15">
    <source>
        <dbReference type="SAM" id="Phobius"/>
    </source>
</evidence>
<feature type="signal peptide" evidence="16">
    <location>
        <begin position="1"/>
        <end position="21"/>
    </location>
</feature>
<dbReference type="SMART" id="SM00135">
    <property type="entry name" value="LY"/>
    <property type="match status" value="8"/>
</dbReference>